<dbReference type="AlphaFoldDB" id="A0A1T5BIB7"/>
<dbReference type="EMBL" id="FUYN01000003">
    <property type="protein sequence ID" value="SKB47031.1"/>
    <property type="molecule type" value="Genomic_DNA"/>
</dbReference>
<sequence length="401" mass="46885">MNVELLLQELSLVSKKFELINQKTGGYFNIFEITDIWSDEVIVCRVLHEILSPEGTHFQGNKYLKRFIKDVLKMDMSEEELESAKVFREYRIDNNRRIDIAISTINHFIPIEVKIYAGEQANQCFDYAKTAKNSKVYYLTRFGDFPSDYSANGLTKQGNGYLEISCISFSEDIINWLESCASQSETIKIAPIREVLFQFMMTIRKFTNQMEDEKEMEIVDILMKSPENMKSALDIQNCVNQARVKLMKQLFAKIESKVGRIKLENEYDYASDDYKNCNDFYKYKYSTYPGISYEYKSKVKPNIDIWVRIEIDNRIFIGYCCPVDGKSVKQALTQDEIEQILGVKTHIDDWWAYWEYVPDGNDELCPNFKAANDAYLKLFNETFLEKFTTKCAAKIIELLNK</sequence>
<reference evidence="2" key="1">
    <citation type="submission" date="2017-02" db="EMBL/GenBank/DDBJ databases">
        <authorList>
            <person name="Varghese N."/>
            <person name="Submissions S."/>
        </authorList>
    </citation>
    <scope>NUCLEOTIDE SEQUENCE [LARGE SCALE GENOMIC DNA]</scope>
    <source>
        <strain evidence="2">ATCC 35199</strain>
    </source>
</reference>
<dbReference type="Pfam" id="PF14281">
    <property type="entry name" value="PDDEXK_4"/>
    <property type="match status" value="1"/>
</dbReference>
<protein>
    <submittedName>
        <fullName evidence="1">PD-(D/E)XK nuclease superfamily protein</fullName>
    </submittedName>
</protein>
<evidence type="ECO:0000313" key="1">
    <source>
        <dbReference type="EMBL" id="SKB47031.1"/>
    </source>
</evidence>
<name>A0A1T5BIB7_9FIRM</name>
<dbReference type="OrthoDB" id="6346224at2"/>
<dbReference type="RefSeq" id="WP_079589500.1">
    <property type="nucleotide sequence ID" value="NZ_FUYN01000003.1"/>
</dbReference>
<organism evidence="1 2">
    <name type="scientific">Acetoanaerobium noterae</name>
    <dbReference type="NCBI Taxonomy" id="745369"/>
    <lineage>
        <taxon>Bacteria</taxon>
        <taxon>Bacillati</taxon>
        <taxon>Bacillota</taxon>
        <taxon>Clostridia</taxon>
        <taxon>Peptostreptococcales</taxon>
        <taxon>Filifactoraceae</taxon>
        <taxon>Acetoanaerobium</taxon>
    </lineage>
</organism>
<dbReference type="Proteomes" id="UP000243406">
    <property type="component" value="Unassembled WGS sequence"/>
</dbReference>
<dbReference type="InterPro" id="IPR029470">
    <property type="entry name" value="PDDEXK_4"/>
</dbReference>
<gene>
    <name evidence="1" type="ORF">SAMN02745120_1646</name>
</gene>
<keyword evidence="2" id="KW-1185">Reference proteome</keyword>
<proteinExistence type="predicted"/>
<evidence type="ECO:0000313" key="2">
    <source>
        <dbReference type="Proteomes" id="UP000243406"/>
    </source>
</evidence>
<accession>A0A1T5BIB7</accession>